<protein>
    <submittedName>
        <fullName evidence="3">Putative ATPase/DNA-binding CsgD family transcriptional regulator</fullName>
    </submittedName>
</protein>
<dbReference type="PANTHER" id="PTHR47691">
    <property type="entry name" value="REGULATOR-RELATED"/>
    <property type="match status" value="1"/>
</dbReference>
<keyword evidence="3" id="KW-0238">DNA-binding</keyword>
<accession>A0A840NT92</accession>
<dbReference type="InterPro" id="IPR036388">
    <property type="entry name" value="WH-like_DNA-bd_sf"/>
</dbReference>
<dbReference type="SUPFAM" id="SSF52540">
    <property type="entry name" value="P-loop containing nucleoside triphosphate hydrolases"/>
    <property type="match status" value="1"/>
</dbReference>
<evidence type="ECO:0000313" key="3">
    <source>
        <dbReference type="EMBL" id="MBB5131924.1"/>
    </source>
</evidence>
<gene>
    <name evidence="3" type="ORF">HNP84_001637</name>
</gene>
<dbReference type="PANTHER" id="PTHR47691:SF3">
    <property type="entry name" value="HTH-TYPE TRANSCRIPTIONAL REGULATOR RV0890C-RELATED"/>
    <property type="match status" value="1"/>
</dbReference>
<dbReference type="Pfam" id="PF00196">
    <property type="entry name" value="GerE"/>
    <property type="match status" value="1"/>
</dbReference>
<sequence length="868" mass="91660">MGAKDGARPAGARRCEFCGADLPERGHGASGRRARFCSATCRQRAHRRRAAAARAVRDPGVRDPAVRPAREAPGVGTARETPDVGPAREAPDGNATPGTQSGGTAGIGGLPASLDRFVGRERELAELRVLLARTRLLTLVGPGGAGKTRLAFELAAAARAAYPGGVLAADLASLADGAGVARRVAEIVAGEAPETEDDAAEAVAAALAGRRALLVLDGCEHLLDAAAGLAVGLLRRCPGLTVLVTSRQPLEAPGEALFPVPELSLPAPGERDRGELLRSDAVRLFVERARAADPAFELTRGNDADIAEICARLDGNALAIELAARRVRLMPPAALRARLPDRFQWLHDRHADLRASLDRSHDLLTEPERAVLRRTSLLASGVTVDGALALCADLGTGRDEMRDLLGSLQTKSLLRADAGRADGRYHMAESVRIYGRERLAETGEADAAYDRLVPWLLGLAAPLVGPNRLLCASAEVEPAAAELDTLLFAAEWAGRRGDDRQVPLFTAAAACLMWRGRAEEASRALRAALAWAGPAHPGRGAALAMAGVLAALRGAPAEGLALAEQARELEEPGRRPLALARVLGALHVVLRLGGNLAEAHEVSRRCVELVRRHGSPLETAACLRWQAAHALDAGDPDEAAALLEECQALHTALGDGPVPQEWLLTAAMLALERGDPGLAEARLREGLGQHGHPSGNAPPAPLTPNPVTPALAEGLAAVAARRGAAERALRIFAAARALRAGRGLPGCAYRCRAMDEAAEAARAALPDRLARAAEEEGRRMDVTDLLAYALDAGTPPTRHAEPGGLTGRERQVAELVADGLTNREIARRLRVSERTVHTHLERIRAKLDLPSRAHLVRWFLEEVTGTRR</sequence>
<dbReference type="InterPro" id="IPR016032">
    <property type="entry name" value="Sig_transdc_resp-reg_C-effctor"/>
</dbReference>
<dbReference type="Proteomes" id="UP000578449">
    <property type="component" value="Unassembled WGS sequence"/>
</dbReference>
<dbReference type="InterPro" id="IPR058852">
    <property type="entry name" value="HTH_77"/>
</dbReference>
<dbReference type="PROSITE" id="PS00622">
    <property type="entry name" value="HTH_LUXR_1"/>
    <property type="match status" value="1"/>
</dbReference>
<dbReference type="GO" id="GO:0006355">
    <property type="term" value="P:regulation of DNA-templated transcription"/>
    <property type="evidence" value="ECO:0007669"/>
    <property type="project" value="InterPro"/>
</dbReference>
<evidence type="ECO:0000256" key="1">
    <source>
        <dbReference type="SAM" id="MobiDB-lite"/>
    </source>
</evidence>
<evidence type="ECO:0000259" key="2">
    <source>
        <dbReference type="PROSITE" id="PS50043"/>
    </source>
</evidence>
<comment type="caution">
    <text evidence="3">The sequence shown here is derived from an EMBL/GenBank/DDBJ whole genome shotgun (WGS) entry which is preliminary data.</text>
</comment>
<reference evidence="3 4" key="1">
    <citation type="submission" date="2020-08" db="EMBL/GenBank/DDBJ databases">
        <title>Genomic Encyclopedia of Type Strains, Phase IV (KMG-IV): sequencing the most valuable type-strain genomes for metagenomic binning, comparative biology and taxonomic classification.</title>
        <authorList>
            <person name="Goeker M."/>
        </authorList>
    </citation>
    <scope>NUCLEOTIDE SEQUENCE [LARGE SCALE GENOMIC DNA]</scope>
    <source>
        <strain evidence="3 4">DSM 45615</strain>
    </source>
</reference>
<organism evidence="3 4">
    <name type="scientific">Thermocatellispora tengchongensis</name>
    <dbReference type="NCBI Taxonomy" id="1073253"/>
    <lineage>
        <taxon>Bacteria</taxon>
        <taxon>Bacillati</taxon>
        <taxon>Actinomycetota</taxon>
        <taxon>Actinomycetes</taxon>
        <taxon>Streptosporangiales</taxon>
        <taxon>Streptosporangiaceae</taxon>
        <taxon>Thermocatellispora</taxon>
    </lineage>
</organism>
<feature type="region of interest" description="Disordered" evidence="1">
    <location>
        <begin position="49"/>
        <end position="108"/>
    </location>
</feature>
<feature type="compositionally biased region" description="Basic and acidic residues" evidence="1">
    <location>
        <begin position="55"/>
        <end position="70"/>
    </location>
</feature>
<name>A0A840NT92_9ACTN</name>
<dbReference type="InterPro" id="IPR011990">
    <property type="entry name" value="TPR-like_helical_dom_sf"/>
</dbReference>
<dbReference type="RefSeq" id="WP_185048734.1">
    <property type="nucleotide sequence ID" value="NZ_BAABIX010000028.1"/>
</dbReference>
<proteinExistence type="predicted"/>
<dbReference type="Gene3D" id="1.25.40.10">
    <property type="entry name" value="Tetratricopeptide repeat domain"/>
    <property type="match status" value="1"/>
</dbReference>
<dbReference type="PRINTS" id="PR00038">
    <property type="entry name" value="HTHLUXR"/>
</dbReference>
<dbReference type="Pfam" id="PF25872">
    <property type="entry name" value="HTH_77"/>
    <property type="match status" value="1"/>
</dbReference>
<dbReference type="Gene3D" id="1.10.10.10">
    <property type="entry name" value="Winged helix-like DNA-binding domain superfamily/Winged helix DNA-binding domain"/>
    <property type="match status" value="1"/>
</dbReference>
<dbReference type="SMART" id="SM00421">
    <property type="entry name" value="HTH_LUXR"/>
    <property type="match status" value="1"/>
</dbReference>
<dbReference type="SUPFAM" id="SSF48452">
    <property type="entry name" value="TPR-like"/>
    <property type="match status" value="1"/>
</dbReference>
<evidence type="ECO:0000313" key="4">
    <source>
        <dbReference type="Proteomes" id="UP000578449"/>
    </source>
</evidence>
<dbReference type="GO" id="GO:0003677">
    <property type="term" value="F:DNA binding"/>
    <property type="evidence" value="ECO:0007669"/>
    <property type="project" value="UniProtKB-KW"/>
</dbReference>
<dbReference type="PROSITE" id="PS50043">
    <property type="entry name" value="HTH_LUXR_2"/>
    <property type="match status" value="1"/>
</dbReference>
<dbReference type="EMBL" id="JACHGN010000003">
    <property type="protein sequence ID" value="MBB5131924.1"/>
    <property type="molecule type" value="Genomic_DNA"/>
</dbReference>
<dbReference type="SUPFAM" id="SSF46894">
    <property type="entry name" value="C-terminal effector domain of the bipartite response regulators"/>
    <property type="match status" value="1"/>
</dbReference>
<dbReference type="CDD" id="cd06170">
    <property type="entry name" value="LuxR_C_like"/>
    <property type="match status" value="1"/>
</dbReference>
<feature type="region of interest" description="Disordered" evidence="1">
    <location>
        <begin position="1"/>
        <end position="35"/>
    </location>
</feature>
<keyword evidence="4" id="KW-1185">Reference proteome</keyword>
<feature type="domain" description="HTH luxR-type" evidence="2">
    <location>
        <begin position="798"/>
        <end position="863"/>
    </location>
</feature>
<dbReference type="InterPro" id="IPR000792">
    <property type="entry name" value="Tscrpt_reg_LuxR_C"/>
</dbReference>
<dbReference type="InterPro" id="IPR027417">
    <property type="entry name" value="P-loop_NTPase"/>
</dbReference>
<dbReference type="AlphaFoldDB" id="A0A840NT92"/>
<dbReference type="Gene3D" id="3.40.50.300">
    <property type="entry name" value="P-loop containing nucleotide triphosphate hydrolases"/>
    <property type="match status" value="1"/>
</dbReference>